<dbReference type="InterPro" id="IPR006061">
    <property type="entry name" value="SBP_1_CS"/>
</dbReference>
<dbReference type="PANTHER" id="PTHR43649">
    <property type="entry name" value="ARABINOSE-BINDING PROTEIN-RELATED"/>
    <property type="match status" value="1"/>
</dbReference>
<evidence type="ECO:0000256" key="2">
    <source>
        <dbReference type="ARBA" id="ARBA00022448"/>
    </source>
</evidence>
<accession>A0A6B8RRI1</accession>
<sequence>MKNYLSRSFILFTVFALVLVASGCGTKKTPEASTAATNASTATNAPAAEATPEATPEASKEPVTIKIYTGAADWAKETNIAQVAAFTAATGIKVEPEIVPGDGIDIYKKIDLDMSSGGTADVIPLANPLILDKYVMNDFLLPLNDMMKADNYDADKIYGKYLTKYKGDQIYSLPITASMWAVFYNKKIFDDAKVPYPPASWTWDQYIETAKKLTDKDKGIYGSYMLDYDIYMFMLSRQNNISGYKADGTSNYDDPIFKRSLQLFGDLGSVHKVQPNWIDFKTKKLPWDGFMSGKYGMHLIGTWYSGLLTNKKDYPIDWKWGVTQIPTDGTAGTNNFGVTFTNGVNKKSLHPKEALEYVKYMGENNAKMSGNVPALADANLQKDSLKKIADDSEGNVTVDDLSKAYFDNNLGYVQEKIIGPAATEYSNIILQEAELYLIGKRSLDDTVKAIKEKADAAIANEKK</sequence>
<dbReference type="AlphaFoldDB" id="A0A6B8RRI1"/>
<evidence type="ECO:0000256" key="4">
    <source>
        <dbReference type="SAM" id="MobiDB-lite"/>
    </source>
</evidence>
<keyword evidence="7" id="KW-1185">Reference proteome</keyword>
<feature type="compositionally biased region" description="Low complexity" evidence="4">
    <location>
        <begin position="31"/>
        <end position="57"/>
    </location>
</feature>
<keyword evidence="2" id="KW-0813">Transport</keyword>
<evidence type="ECO:0000256" key="5">
    <source>
        <dbReference type="SAM" id="SignalP"/>
    </source>
</evidence>
<comment type="similarity">
    <text evidence="1">Belongs to the bacterial solute-binding protein 1 family.</text>
</comment>
<protein>
    <submittedName>
        <fullName evidence="6">Extracellular solute-binding protein</fullName>
    </submittedName>
</protein>
<gene>
    <name evidence="6" type="ORF">EHS13_26000</name>
</gene>
<evidence type="ECO:0000256" key="3">
    <source>
        <dbReference type="ARBA" id="ARBA00022729"/>
    </source>
</evidence>
<dbReference type="PANTHER" id="PTHR43649:SF12">
    <property type="entry name" value="DIACETYLCHITOBIOSE BINDING PROTEIN DASA"/>
    <property type="match status" value="1"/>
</dbReference>
<dbReference type="PROSITE" id="PS01037">
    <property type="entry name" value="SBP_BACTERIAL_1"/>
    <property type="match status" value="1"/>
</dbReference>
<name>A0A6B8RRI1_9BACL</name>
<evidence type="ECO:0000256" key="1">
    <source>
        <dbReference type="ARBA" id="ARBA00008520"/>
    </source>
</evidence>
<evidence type="ECO:0000313" key="7">
    <source>
        <dbReference type="Proteomes" id="UP000426246"/>
    </source>
</evidence>
<dbReference type="EMBL" id="CP034235">
    <property type="protein sequence ID" value="QGQ98093.1"/>
    <property type="molecule type" value="Genomic_DNA"/>
</dbReference>
<dbReference type="InterPro" id="IPR050490">
    <property type="entry name" value="Bact_solute-bd_prot1"/>
</dbReference>
<dbReference type="KEGG" id="ppsc:EHS13_26000"/>
<dbReference type="GO" id="GO:0055085">
    <property type="term" value="P:transmembrane transport"/>
    <property type="evidence" value="ECO:0007669"/>
    <property type="project" value="InterPro"/>
</dbReference>
<evidence type="ECO:0000313" key="6">
    <source>
        <dbReference type="EMBL" id="QGQ98093.1"/>
    </source>
</evidence>
<feature type="region of interest" description="Disordered" evidence="4">
    <location>
        <begin position="28"/>
        <end position="59"/>
    </location>
</feature>
<proteinExistence type="inferred from homology"/>
<organism evidence="6 7">
    <name type="scientific">Paenibacillus psychroresistens</name>
    <dbReference type="NCBI Taxonomy" id="1778678"/>
    <lineage>
        <taxon>Bacteria</taxon>
        <taxon>Bacillati</taxon>
        <taxon>Bacillota</taxon>
        <taxon>Bacilli</taxon>
        <taxon>Bacillales</taxon>
        <taxon>Paenibacillaceae</taxon>
        <taxon>Paenibacillus</taxon>
    </lineage>
</organism>
<dbReference type="PROSITE" id="PS51257">
    <property type="entry name" value="PROKAR_LIPOPROTEIN"/>
    <property type="match status" value="1"/>
</dbReference>
<dbReference type="Gene3D" id="3.40.190.10">
    <property type="entry name" value="Periplasmic binding protein-like II"/>
    <property type="match status" value="1"/>
</dbReference>
<dbReference type="RefSeq" id="WP_155703190.1">
    <property type="nucleotide sequence ID" value="NZ_CP034235.1"/>
</dbReference>
<dbReference type="OrthoDB" id="9782846at2"/>
<feature type="chain" id="PRO_5039495378" evidence="5">
    <location>
        <begin position="24"/>
        <end position="463"/>
    </location>
</feature>
<dbReference type="SUPFAM" id="SSF53850">
    <property type="entry name" value="Periplasmic binding protein-like II"/>
    <property type="match status" value="1"/>
</dbReference>
<feature type="signal peptide" evidence="5">
    <location>
        <begin position="1"/>
        <end position="23"/>
    </location>
</feature>
<dbReference type="Proteomes" id="UP000426246">
    <property type="component" value="Chromosome"/>
</dbReference>
<reference evidence="7" key="1">
    <citation type="submission" date="2018-11" db="EMBL/GenBank/DDBJ databases">
        <title>Complete genome sequence of Paenibacillus sp. ML311-T8.</title>
        <authorList>
            <person name="Nam Y.-D."/>
            <person name="Kang J."/>
            <person name="Chung W.-H."/>
            <person name="Park Y.S."/>
        </authorList>
    </citation>
    <scope>NUCLEOTIDE SEQUENCE [LARGE SCALE GENOMIC DNA]</scope>
    <source>
        <strain evidence="7">ML311-T8</strain>
    </source>
</reference>
<keyword evidence="3 5" id="KW-0732">Signal</keyword>